<protein>
    <submittedName>
        <fullName evidence="2">EAL domain-containing protein</fullName>
    </submittedName>
</protein>
<keyword evidence="3" id="KW-1185">Reference proteome</keyword>
<organism evidence="2 3">
    <name type="scientific">Tolypothrix bouteillei VB521301</name>
    <dbReference type="NCBI Taxonomy" id="1479485"/>
    <lineage>
        <taxon>Bacteria</taxon>
        <taxon>Bacillati</taxon>
        <taxon>Cyanobacteriota</taxon>
        <taxon>Cyanophyceae</taxon>
        <taxon>Nostocales</taxon>
        <taxon>Tolypothrichaceae</taxon>
        <taxon>Tolypothrix</taxon>
    </lineage>
</organism>
<proteinExistence type="predicted"/>
<gene>
    <name evidence="2" type="ORF">DA73_0400026955</name>
</gene>
<dbReference type="SUPFAM" id="SSF141868">
    <property type="entry name" value="EAL domain-like"/>
    <property type="match status" value="1"/>
</dbReference>
<feature type="domain" description="EAL" evidence="1">
    <location>
        <begin position="381"/>
        <end position="655"/>
    </location>
</feature>
<dbReference type="PANTHER" id="PTHR33121:SF70">
    <property type="entry name" value="SIGNALING PROTEIN YKOW"/>
    <property type="match status" value="1"/>
</dbReference>
<dbReference type="InterPro" id="IPR050706">
    <property type="entry name" value="Cyclic-di-GMP_PDE-like"/>
</dbReference>
<sequence>MTKTILVLAANPRNTTQLRLAEEVRDIEEALKRSENRSQFVLQTRWAVRPRDLVRSMTELQPNIVHFCGHGNAEEGIALEDNQGNIQLVNTEGLANLFKSFTHQVECVFLNACYSKFQFEAISQYIDRVIGMEQEIKDRDAIEFAVSFYDALGSGQTYELAYKLGCVAMQLVGSPENLVPTLKIKNNYFIFNNDKNNGSLVDRENSFKALPSIFEKYDILLEDFIEKIDPTSLPELWMTNAIKDFFKAELVYIYSYENDVVLQESRASNLSIQINANLINSFLKNKYLKIFQSDRAYKLYIDKDFDFPEEGYLIAIPNQRLKYVVILFGASSQLDKLEDIISIIIGNLYEPEQTFNPLSIKEDIKYRIYDSVKRQYGFVSDRSYEDRFNGFRKSLKNIQIFFEPIIFFDKHEENITIAGWEALARDPKTGRAPSDLFEVAEMWGVRFQTELDLYILETAIKAYKQATEKAQTGRYDEKKMLSVNVYPSSIVRTSYEKLLAKLIAEQKLISGKKLVLEISEKTLLPSIVNDEGKGLGSFKSIARKYRKNYDVKFAVDDFGVGNASISRLEEVDPTYVKVDRSILNFDKKLGRSVIEYLIDLKYDFPCFSIIEGFDEFSHFSLRELVVELGVEYIQGHNFGIATPEIKRRLDKEQCEKIFESLRWGPKYKLEPS</sequence>
<name>A0A8S9T9A9_9CYAN</name>
<dbReference type="InterPro" id="IPR035919">
    <property type="entry name" value="EAL_sf"/>
</dbReference>
<dbReference type="AlphaFoldDB" id="A0A8S9T9A9"/>
<dbReference type="PROSITE" id="PS50883">
    <property type="entry name" value="EAL"/>
    <property type="match status" value="1"/>
</dbReference>
<comment type="caution">
    <text evidence="2">The sequence shown here is derived from an EMBL/GenBank/DDBJ whole genome shotgun (WGS) entry which is preliminary data.</text>
</comment>
<reference evidence="2" key="2">
    <citation type="submission" date="2019-11" db="EMBL/GenBank/DDBJ databases">
        <title>Improved Assembly of Tolypothrix boutellei genome.</title>
        <authorList>
            <person name="Sarangi A.N."/>
            <person name="Mukherjee M."/>
            <person name="Ghosh S."/>
            <person name="Singh D."/>
            <person name="Das A."/>
            <person name="Kant S."/>
            <person name="Prusty A."/>
            <person name="Tripathy S."/>
        </authorList>
    </citation>
    <scope>NUCLEOTIDE SEQUENCE</scope>
    <source>
        <strain evidence="2">VB521301</strain>
    </source>
</reference>
<dbReference type="SMART" id="SM00052">
    <property type="entry name" value="EAL"/>
    <property type="match status" value="1"/>
</dbReference>
<dbReference type="Pfam" id="PF00563">
    <property type="entry name" value="EAL"/>
    <property type="match status" value="1"/>
</dbReference>
<dbReference type="Gene3D" id="3.20.20.450">
    <property type="entry name" value="EAL domain"/>
    <property type="match status" value="1"/>
</dbReference>
<dbReference type="InterPro" id="IPR024983">
    <property type="entry name" value="CHAT_dom"/>
</dbReference>
<evidence type="ECO:0000313" key="3">
    <source>
        <dbReference type="Proteomes" id="UP000029738"/>
    </source>
</evidence>
<dbReference type="Pfam" id="PF12770">
    <property type="entry name" value="CHAT"/>
    <property type="match status" value="1"/>
</dbReference>
<dbReference type="InterPro" id="IPR001633">
    <property type="entry name" value="EAL_dom"/>
</dbReference>
<dbReference type="Proteomes" id="UP000029738">
    <property type="component" value="Unassembled WGS sequence"/>
</dbReference>
<evidence type="ECO:0000259" key="1">
    <source>
        <dbReference type="PROSITE" id="PS50883"/>
    </source>
</evidence>
<dbReference type="RefSeq" id="WP_167844761.1">
    <property type="nucleotide sequence ID" value="NZ_JHEG04000001.1"/>
</dbReference>
<dbReference type="GO" id="GO:0071111">
    <property type="term" value="F:cyclic-guanylate-specific phosphodiesterase activity"/>
    <property type="evidence" value="ECO:0007669"/>
    <property type="project" value="InterPro"/>
</dbReference>
<accession>A0A8S9T9A9</accession>
<dbReference type="EMBL" id="JHEG04000001">
    <property type="protein sequence ID" value="KAF3888716.1"/>
    <property type="molecule type" value="Genomic_DNA"/>
</dbReference>
<dbReference type="PANTHER" id="PTHR33121">
    <property type="entry name" value="CYCLIC DI-GMP PHOSPHODIESTERASE PDEF"/>
    <property type="match status" value="1"/>
</dbReference>
<dbReference type="CDD" id="cd01948">
    <property type="entry name" value="EAL"/>
    <property type="match status" value="1"/>
</dbReference>
<reference evidence="2" key="1">
    <citation type="journal article" date="2015" name="Genome Announc.">
        <title>Draft Genome Sequence of Tolypothrix boutellei Strain VB521301.</title>
        <authorList>
            <person name="Chandrababunaidu M.M."/>
            <person name="Singh D."/>
            <person name="Sen D."/>
            <person name="Bhan S."/>
            <person name="Das S."/>
            <person name="Gupta A."/>
            <person name="Adhikary S.P."/>
            <person name="Tripathy S."/>
        </authorList>
    </citation>
    <scope>NUCLEOTIDE SEQUENCE</scope>
    <source>
        <strain evidence="2">VB521301</strain>
    </source>
</reference>
<evidence type="ECO:0000313" key="2">
    <source>
        <dbReference type="EMBL" id="KAF3888716.1"/>
    </source>
</evidence>